<name>A0A7W7DHY6_9ACTN</name>
<dbReference type="Proteomes" id="UP000565089">
    <property type="component" value="Unassembled WGS sequence"/>
</dbReference>
<organism evidence="2 3">
    <name type="scientific">Streptomyces luteogriseus</name>
    <dbReference type="NCBI Taxonomy" id="68233"/>
    <lineage>
        <taxon>Bacteria</taxon>
        <taxon>Bacillati</taxon>
        <taxon>Actinomycetota</taxon>
        <taxon>Actinomycetes</taxon>
        <taxon>Kitasatosporales</taxon>
        <taxon>Streptomycetaceae</taxon>
        <taxon>Streptomyces</taxon>
    </lineage>
</organism>
<gene>
    <name evidence="2" type="ORF">BJ965_001040</name>
</gene>
<sequence length="90" mass="9529">MNGISEQDIAAAREQGDLAALVLMSSGLTIKAPKPRTAPRVLSTPRARPGAWPDGTRSPGLTPEVAEHLAQLWPGRFSPGAAIANDRPHR</sequence>
<evidence type="ECO:0000256" key="1">
    <source>
        <dbReference type="SAM" id="MobiDB-lite"/>
    </source>
</evidence>
<comment type="caution">
    <text evidence="2">The sequence shown here is derived from an EMBL/GenBank/DDBJ whole genome shotgun (WGS) entry which is preliminary data.</text>
</comment>
<feature type="region of interest" description="Disordered" evidence="1">
    <location>
        <begin position="32"/>
        <end position="61"/>
    </location>
</feature>
<evidence type="ECO:0000313" key="2">
    <source>
        <dbReference type="EMBL" id="MBB4711158.1"/>
    </source>
</evidence>
<accession>A0A7W7DHY6</accession>
<reference evidence="2 3" key="1">
    <citation type="submission" date="2020-08" db="EMBL/GenBank/DDBJ databases">
        <title>Sequencing the genomes of 1000 actinobacteria strains.</title>
        <authorList>
            <person name="Klenk H.-P."/>
        </authorList>
    </citation>
    <scope>NUCLEOTIDE SEQUENCE [LARGE SCALE GENOMIC DNA]</scope>
    <source>
        <strain evidence="2 3">DSM 40483</strain>
    </source>
</reference>
<evidence type="ECO:0000313" key="3">
    <source>
        <dbReference type="Proteomes" id="UP000565089"/>
    </source>
</evidence>
<dbReference type="RefSeq" id="WP_184907557.1">
    <property type="nucleotide sequence ID" value="NZ_JACHMS010000001.1"/>
</dbReference>
<dbReference type="AlphaFoldDB" id="A0A7W7DHY6"/>
<dbReference type="EMBL" id="JACHMS010000001">
    <property type="protein sequence ID" value="MBB4711158.1"/>
    <property type="molecule type" value="Genomic_DNA"/>
</dbReference>
<dbReference type="GeneID" id="95793066"/>
<protein>
    <submittedName>
        <fullName evidence="2">Uncharacterized protein</fullName>
    </submittedName>
</protein>
<proteinExistence type="predicted"/>
<keyword evidence="3" id="KW-1185">Reference proteome</keyword>